<feature type="region of interest" description="Disordered" evidence="14">
    <location>
        <begin position="1"/>
        <end position="27"/>
    </location>
</feature>
<comment type="caution">
    <text evidence="15">The sequence shown here is derived from an EMBL/GenBank/DDBJ whole genome shotgun (WGS) entry which is preliminary data.</text>
</comment>
<sequence>MPKAVPRHCQRPGKMSPGIQWDDVRAQQPADGPPVRIAYMLVVHGRAIRQLKRLLKAVYHEQHFFYIHVDKVPTVAGETKGI</sequence>
<keyword evidence="9" id="KW-0333">Golgi apparatus</keyword>
<dbReference type="EMBL" id="SGJD01053680">
    <property type="protein sequence ID" value="KAB0336957.1"/>
    <property type="molecule type" value="Genomic_DNA"/>
</dbReference>
<evidence type="ECO:0000256" key="6">
    <source>
        <dbReference type="ARBA" id="ARBA00022676"/>
    </source>
</evidence>
<evidence type="ECO:0000256" key="12">
    <source>
        <dbReference type="ARBA" id="ARBA00023180"/>
    </source>
</evidence>
<dbReference type="EC" id="2.4.2.26" evidence="5"/>
<reference evidence="15 16" key="1">
    <citation type="journal article" date="2019" name="PLoS ONE">
        <title>Genomic analyses reveal an absence of contemporary introgressive admixture between fin whales and blue whales, despite known hybrids.</title>
        <authorList>
            <person name="Westbury M.V."/>
            <person name="Petersen B."/>
            <person name="Lorenzen E.D."/>
        </authorList>
    </citation>
    <scope>NUCLEOTIDE SEQUENCE [LARGE SCALE GENOMIC DNA]</scope>
    <source>
        <strain evidence="15">FinWhale-01</strain>
    </source>
</reference>
<evidence type="ECO:0000313" key="15">
    <source>
        <dbReference type="EMBL" id="KAB0336957.1"/>
    </source>
</evidence>
<dbReference type="PANTHER" id="PTHR46025:SF1">
    <property type="entry name" value="XYLOSYLTRANSFERASE 2"/>
    <property type="match status" value="1"/>
</dbReference>
<gene>
    <name evidence="15" type="ORF">E2I00_012305</name>
</gene>
<dbReference type="UniPathway" id="UPA00756"/>
<dbReference type="InterPro" id="IPR003406">
    <property type="entry name" value="Glyco_trans_14"/>
</dbReference>
<dbReference type="GO" id="GO:0015012">
    <property type="term" value="P:heparan sulfate proteoglycan biosynthetic process"/>
    <property type="evidence" value="ECO:0007669"/>
    <property type="project" value="UniProtKB-UniPathway"/>
</dbReference>
<dbReference type="PANTHER" id="PTHR46025">
    <property type="entry name" value="XYLOSYLTRANSFERASE OXT"/>
    <property type="match status" value="1"/>
</dbReference>
<evidence type="ECO:0000256" key="3">
    <source>
        <dbReference type="ARBA" id="ARBA00005093"/>
    </source>
</evidence>
<evidence type="ECO:0000256" key="7">
    <source>
        <dbReference type="ARBA" id="ARBA00022679"/>
    </source>
</evidence>
<keyword evidence="16" id="KW-1185">Reference proteome</keyword>
<dbReference type="GO" id="GO:0050650">
    <property type="term" value="P:chondroitin sulfate proteoglycan biosynthetic process"/>
    <property type="evidence" value="ECO:0007669"/>
    <property type="project" value="TreeGrafter"/>
</dbReference>
<evidence type="ECO:0000256" key="13">
    <source>
        <dbReference type="ARBA" id="ARBA00047847"/>
    </source>
</evidence>
<evidence type="ECO:0000256" key="11">
    <source>
        <dbReference type="ARBA" id="ARBA00023157"/>
    </source>
</evidence>
<evidence type="ECO:0000256" key="8">
    <source>
        <dbReference type="ARBA" id="ARBA00022723"/>
    </source>
</evidence>
<evidence type="ECO:0000256" key="5">
    <source>
        <dbReference type="ARBA" id="ARBA00011972"/>
    </source>
</evidence>
<evidence type="ECO:0000256" key="2">
    <source>
        <dbReference type="ARBA" id="ARBA00004840"/>
    </source>
</evidence>
<keyword evidence="7" id="KW-0808">Transferase</keyword>
<comment type="pathway">
    <text evidence="3">Glycan metabolism; heparan sulfate biosynthesis.</text>
</comment>
<dbReference type="AlphaFoldDB" id="A0A643ATT9"/>
<keyword evidence="12" id="KW-0325">Glycoprotein</keyword>
<feature type="compositionally biased region" description="Basic residues" evidence="14">
    <location>
        <begin position="1"/>
        <end position="11"/>
    </location>
</feature>
<evidence type="ECO:0000313" key="16">
    <source>
        <dbReference type="Proteomes" id="UP000437017"/>
    </source>
</evidence>
<keyword evidence="8" id="KW-0479">Metal-binding</keyword>
<evidence type="ECO:0000256" key="4">
    <source>
        <dbReference type="ARBA" id="ARBA00010195"/>
    </source>
</evidence>
<keyword evidence="10" id="KW-0472">Membrane</keyword>
<evidence type="ECO:0000256" key="1">
    <source>
        <dbReference type="ARBA" id="ARBA00004323"/>
    </source>
</evidence>
<dbReference type="Pfam" id="PF02485">
    <property type="entry name" value="Branch"/>
    <property type="match status" value="1"/>
</dbReference>
<dbReference type="OrthoDB" id="2019572at2759"/>
<comment type="pathway">
    <text evidence="2">Glycan metabolism; chondroitin sulfate biosynthesis.</text>
</comment>
<keyword evidence="6" id="KW-0328">Glycosyltransferase</keyword>
<keyword evidence="11" id="KW-1015">Disulfide bond</keyword>
<dbReference type="Proteomes" id="UP000437017">
    <property type="component" value="Unassembled WGS sequence"/>
</dbReference>
<dbReference type="GO" id="GO:0030158">
    <property type="term" value="F:protein xylosyltransferase activity"/>
    <property type="evidence" value="ECO:0007669"/>
    <property type="project" value="UniProtKB-EC"/>
</dbReference>
<comment type="subcellular location">
    <subcellularLocation>
        <location evidence="1">Golgi apparatus membrane</location>
        <topology evidence="1">Single-pass type II membrane protein</topology>
    </subcellularLocation>
</comment>
<dbReference type="InterPro" id="IPR043538">
    <property type="entry name" value="XYLT"/>
</dbReference>
<comment type="catalytic activity">
    <reaction evidence="13">
        <text>UDP-alpha-D-xylose + L-seryl-[protein] = 3-O-(beta-D-xylosyl)-L-seryl-[protein] + UDP + H(+)</text>
        <dbReference type="Rhea" id="RHEA:50192"/>
        <dbReference type="Rhea" id="RHEA-COMP:9863"/>
        <dbReference type="Rhea" id="RHEA-COMP:12567"/>
        <dbReference type="ChEBI" id="CHEBI:15378"/>
        <dbReference type="ChEBI" id="CHEBI:29999"/>
        <dbReference type="ChEBI" id="CHEBI:57632"/>
        <dbReference type="ChEBI" id="CHEBI:58223"/>
        <dbReference type="ChEBI" id="CHEBI:132085"/>
        <dbReference type="EC" id="2.4.2.26"/>
    </reaction>
</comment>
<comment type="similarity">
    <text evidence="4">Belongs to the glycosyltransferase 14 family. XylT subfamily.</text>
</comment>
<name>A0A643ATT9_BALPH</name>
<dbReference type="GO" id="GO:0046872">
    <property type="term" value="F:metal ion binding"/>
    <property type="evidence" value="ECO:0007669"/>
    <property type="project" value="UniProtKB-KW"/>
</dbReference>
<accession>A0A643ATT9</accession>
<proteinExistence type="inferred from homology"/>
<organism evidence="15 16">
    <name type="scientific">Balaenoptera physalus</name>
    <name type="common">Fin whale</name>
    <name type="synonym">Balaena physalus</name>
    <dbReference type="NCBI Taxonomy" id="9770"/>
    <lineage>
        <taxon>Eukaryota</taxon>
        <taxon>Metazoa</taxon>
        <taxon>Chordata</taxon>
        <taxon>Craniata</taxon>
        <taxon>Vertebrata</taxon>
        <taxon>Euteleostomi</taxon>
        <taxon>Mammalia</taxon>
        <taxon>Eutheria</taxon>
        <taxon>Laurasiatheria</taxon>
        <taxon>Artiodactyla</taxon>
        <taxon>Whippomorpha</taxon>
        <taxon>Cetacea</taxon>
        <taxon>Mysticeti</taxon>
        <taxon>Balaenopteridae</taxon>
        <taxon>Balaenoptera</taxon>
    </lineage>
</organism>
<dbReference type="UniPathway" id="UPA00755"/>
<protein>
    <recommendedName>
        <fullName evidence="5">protein xylosyltransferase</fullName>
        <ecNumber evidence="5">2.4.2.26</ecNumber>
    </recommendedName>
</protein>
<evidence type="ECO:0000256" key="10">
    <source>
        <dbReference type="ARBA" id="ARBA00023136"/>
    </source>
</evidence>
<evidence type="ECO:0000256" key="9">
    <source>
        <dbReference type="ARBA" id="ARBA00023034"/>
    </source>
</evidence>
<dbReference type="GO" id="GO:0000139">
    <property type="term" value="C:Golgi membrane"/>
    <property type="evidence" value="ECO:0007669"/>
    <property type="project" value="UniProtKB-SubCell"/>
</dbReference>
<evidence type="ECO:0000256" key="14">
    <source>
        <dbReference type="SAM" id="MobiDB-lite"/>
    </source>
</evidence>